<dbReference type="RefSeq" id="WP_378289846.1">
    <property type="nucleotide sequence ID" value="NZ_JBHSON010000104.1"/>
</dbReference>
<reference evidence="10" key="1">
    <citation type="journal article" date="2019" name="Int. J. Syst. Evol. Microbiol.">
        <title>The Global Catalogue of Microorganisms (GCM) 10K type strain sequencing project: providing services to taxonomists for standard genome sequencing and annotation.</title>
        <authorList>
            <consortium name="The Broad Institute Genomics Platform"/>
            <consortium name="The Broad Institute Genome Sequencing Center for Infectious Disease"/>
            <person name="Wu L."/>
            <person name="Ma J."/>
        </authorList>
    </citation>
    <scope>NUCLEOTIDE SEQUENCE [LARGE SCALE GENOMIC DNA]</scope>
    <source>
        <strain evidence="10">KCTC 42087</strain>
    </source>
</reference>
<accession>A0ABW1AF24</accession>
<keyword evidence="3 6" id="KW-0378">Hydrolase</keyword>
<dbReference type="PANTHER" id="PTHR34978">
    <property type="entry name" value="POSSIBLE SENSOR-TRANSDUCER PROTEIN BLAR"/>
    <property type="match status" value="1"/>
</dbReference>
<evidence type="ECO:0000313" key="9">
    <source>
        <dbReference type="EMBL" id="MFC5753137.1"/>
    </source>
</evidence>
<comment type="caution">
    <text evidence="9">The sequence shown here is derived from an EMBL/GenBank/DDBJ whole genome shotgun (WGS) entry which is preliminary data.</text>
</comment>
<dbReference type="Gene3D" id="3.30.2010.10">
    <property type="entry name" value="Metalloproteases ('zincins'), catalytic domain"/>
    <property type="match status" value="1"/>
</dbReference>
<keyword evidence="2" id="KW-0479">Metal-binding</keyword>
<keyword evidence="7" id="KW-0472">Membrane</keyword>
<keyword evidence="7" id="KW-1133">Transmembrane helix</keyword>
<keyword evidence="5 6" id="KW-0482">Metalloprotease</keyword>
<evidence type="ECO:0000256" key="3">
    <source>
        <dbReference type="ARBA" id="ARBA00022801"/>
    </source>
</evidence>
<evidence type="ECO:0000256" key="5">
    <source>
        <dbReference type="ARBA" id="ARBA00023049"/>
    </source>
</evidence>
<evidence type="ECO:0000256" key="7">
    <source>
        <dbReference type="SAM" id="Phobius"/>
    </source>
</evidence>
<dbReference type="Proteomes" id="UP001596074">
    <property type="component" value="Unassembled WGS sequence"/>
</dbReference>
<evidence type="ECO:0000256" key="4">
    <source>
        <dbReference type="ARBA" id="ARBA00022833"/>
    </source>
</evidence>
<evidence type="ECO:0000259" key="8">
    <source>
        <dbReference type="Pfam" id="PF01435"/>
    </source>
</evidence>
<feature type="transmembrane region" description="Helical" evidence="7">
    <location>
        <begin position="96"/>
        <end position="118"/>
    </location>
</feature>
<keyword evidence="4 6" id="KW-0862">Zinc</keyword>
<feature type="transmembrane region" description="Helical" evidence="7">
    <location>
        <begin position="291"/>
        <end position="309"/>
    </location>
</feature>
<dbReference type="InterPro" id="IPR052173">
    <property type="entry name" value="Beta-lactam_resp_regulator"/>
</dbReference>
<dbReference type="EMBL" id="JBHSON010000104">
    <property type="protein sequence ID" value="MFC5753137.1"/>
    <property type="molecule type" value="Genomic_DNA"/>
</dbReference>
<name>A0ABW1AF24_9ACTN</name>
<keyword evidence="10" id="KW-1185">Reference proteome</keyword>
<organism evidence="9 10">
    <name type="scientific">Actinomadura rugatobispora</name>
    <dbReference type="NCBI Taxonomy" id="1994"/>
    <lineage>
        <taxon>Bacteria</taxon>
        <taxon>Bacillati</taxon>
        <taxon>Actinomycetota</taxon>
        <taxon>Actinomycetes</taxon>
        <taxon>Streptosporangiales</taxon>
        <taxon>Thermomonosporaceae</taxon>
        <taxon>Actinomadura</taxon>
    </lineage>
</organism>
<feature type="transmembrane region" description="Helical" evidence="7">
    <location>
        <begin position="40"/>
        <end position="65"/>
    </location>
</feature>
<proteinExistence type="inferred from homology"/>
<sequence length="313" mass="33366">MMVKPLLVAVGFTGLAIVLLGPVPSVLAKAAWTERGPKAALVLWQAVICTAGLSVVIAFLALAVAPLAATFRHGVHVFAVQALDGDPLRGLGTEEVAALAWALAVVGWLLGLLVRTATQNARLRRRHRGQIDLLGKRSDRHRGVYVLDHPAAVAYCLPGVRARVVITTGLIDLLDERELVAVLDHERAHARGRHHLVLLPFDALAAAIPRLPAGRLARQCAVRLVEMLADDHARSRHGGPRVAVALLRLVEHRADSGPLPAGALGATDHAVLARVRRLTEPVRPVPAWQRALAYAGALTMVAAPMALLVPCLN</sequence>
<evidence type="ECO:0000313" key="10">
    <source>
        <dbReference type="Proteomes" id="UP001596074"/>
    </source>
</evidence>
<gene>
    <name evidence="9" type="ORF">ACFPZN_46625</name>
</gene>
<dbReference type="CDD" id="cd07326">
    <property type="entry name" value="M56_BlaR1_MecR1_like"/>
    <property type="match status" value="1"/>
</dbReference>
<evidence type="ECO:0000256" key="2">
    <source>
        <dbReference type="ARBA" id="ARBA00022723"/>
    </source>
</evidence>
<feature type="transmembrane region" description="Helical" evidence="7">
    <location>
        <begin position="6"/>
        <end position="28"/>
    </location>
</feature>
<feature type="domain" description="Peptidase M48" evidence="8">
    <location>
        <begin position="119"/>
        <end position="202"/>
    </location>
</feature>
<comment type="cofactor">
    <cofactor evidence="6">
        <name>Zn(2+)</name>
        <dbReference type="ChEBI" id="CHEBI:29105"/>
    </cofactor>
    <text evidence="6">Binds 1 zinc ion per subunit.</text>
</comment>
<keyword evidence="1 6" id="KW-0645">Protease</keyword>
<comment type="similarity">
    <text evidence="6">Belongs to the peptidase M48 family.</text>
</comment>
<keyword evidence="7" id="KW-0812">Transmembrane</keyword>
<protein>
    <submittedName>
        <fullName evidence="9">M56 family metallopeptidase</fullName>
    </submittedName>
</protein>
<dbReference type="Pfam" id="PF01435">
    <property type="entry name" value="Peptidase_M48"/>
    <property type="match status" value="1"/>
</dbReference>
<dbReference type="PANTHER" id="PTHR34978:SF3">
    <property type="entry name" value="SLR0241 PROTEIN"/>
    <property type="match status" value="1"/>
</dbReference>
<evidence type="ECO:0000256" key="6">
    <source>
        <dbReference type="RuleBase" id="RU003983"/>
    </source>
</evidence>
<evidence type="ECO:0000256" key="1">
    <source>
        <dbReference type="ARBA" id="ARBA00022670"/>
    </source>
</evidence>
<dbReference type="InterPro" id="IPR001915">
    <property type="entry name" value="Peptidase_M48"/>
</dbReference>